<dbReference type="InterPro" id="IPR023393">
    <property type="entry name" value="START-like_dom_sf"/>
</dbReference>
<reference evidence="1 2" key="1">
    <citation type="submission" date="2019-03" db="EMBL/GenBank/DDBJ databases">
        <title>Genomic Encyclopedia of Archaeal and Bacterial Type Strains, Phase II (KMG-II): from individual species to whole genera.</title>
        <authorList>
            <person name="Goeker M."/>
        </authorList>
    </citation>
    <scope>NUCLEOTIDE SEQUENCE [LARGE SCALE GENOMIC DNA]</scope>
    <source>
        <strain evidence="1 2">DSM 28213</strain>
    </source>
</reference>
<dbReference type="Gene3D" id="3.30.530.20">
    <property type="match status" value="1"/>
</dbReference>
<name>A0A4R7F2Q9_9FLAO</name>
<accession>A0A4R7F2Q9</accession>
<evidence type="ECO:0008006" key="3">
    <source>
        <dbReference type="Google" id="ProtNLM"/>
    </source>
</evidence>
<dbReference type="Proteomes" id="UP000295215">
    <property type="component" value="Unassembled WGS sequence"/>
</dbReference>
<gene>
    <name evidence="1" type="ORF">C8P70_11571</name>
</gene>
<sequence length="337" mass="39200">MKIVKYFLLLLLLGIISLAVFILTQSGNFNVHKKITIDAPQQTVFEYLQDLDNWSDWTASSLTQNNIYNIELDNIGVFKIKKEYSHPYDSLSQDILHDQIISNIFWKLKPNKNKTDIEFRFQGTLDLKTKIITFFKGTPNQIVSKEIEKNLNALVVFFMKQYKEFDIETQEVHTLDDTHYIYFQKNSSIQNLNKDILEEINNLKNFCLQNKLTINGNPIIVLNDQKISNSINCLFALPITETIFLNEDEIYKTGNIVTTNLLYFKTILKGNYTHLGIAMTESQRAIERKSNINLISGYPTIMQLDTSVLQNKYPAEWKTQIYIPVQEKSITETEEQI</sequence>
<proteinExistence type="predicted"/>
<dbReference type="EMBL" id="SOAG01000015">
    <property type="protein sequence ID" value="TDS57571.1"/>
    <property type="molecule type" value="Genomic_DNA"/>
</dbReference>
<dbReference type="InterPro" id="IPR011256">
    <property type="entry name" value="Reg_factor_effector_dom_sf"/>
</dbReference>
<evidence type="ECO:0000313" key="2">
    <source>
        <dbReference type="Proteomes" id="UP000295215"/>
    </source>
</evidence>
<comment type="caution">
    <text evidence="1">The sequence shown here is derived from an EMBL/GenBank/DDBJ whole genome shotgun (WGS) entry which is preliminary data.</text>
</comment>
<dbReference type="SUPFAM" id="SSF55961">
    <property type="entry name" value="Bet v1-like"/>
    <property type="match status" value="1"/>
</dbReference>
<dbReference type="OrthoDB" id="9807923at2"/>
<dbReference type="Gene3D" id="3.20.80.10">
    <property type="entry name" value="Regulatory factor, effector binding domain"/>
    <property type="match status" value="1"/>
</dbReference>
<keyword evidence="2" id="KW-1185">Reference proteome</keyword>
<organism evidence="1 2">
    <name type="scientific">Myroides indicus</name>
    <dbReference type="NCBI Taxonomy" id="1323422"/>
    <lineage>
        <taxon>Bacteria</taxon>
        <taxon>Pseudomonadati</taxon>
        <taxon>Bacteroidota</taxon>
        <taxon>Flavobacteriia</taxon>
        <taxon>Flavobacteriales</taxon>
        <taxon>Flavobacteriaceae</taxon>
        <taxon>Myroides</taxon>
    </lineage>
</organism>
<evidence type="ECO:0000313" key="1">
    <source>
        <dbReference type="EMBL" id="TDS57571.1"/>
    </source>
</evidence>
<protein>
    <recommendedName>
        <fullName evidence="3">Polyketide cyclase/dehydrase/lipid transport protein</fullName>
    </recommendedName>
</protein>
<dbReference type="AlphaFoldDB" id="A0A4R7F2Q9"/>